<evidence type="ECO:0000256" key="5">
    <source>
        <dbReference type="SAM" id="Coils"/>
    </source>
</evidence>
<dbReference type="InterPro" id="IPR004089">
    <property type="entry name" value="MCPsignal_dom"/>
</dbReference>
<dbReference type="RefSeq" id="WP_176622000.1">
    <property type="nucleotide sequence ID" value="NZ_JABXXQ010000024.1"/>
</dbReference>
<proteinExistence type="inferred from homology"/>
<dbReference type="GO" id="GO:0007165">
    <property type="term" value="P:signal transduction"/>
    <property type="evidence" value="ECO:0007669"/>
    <property type="project" value="UniProtKB-KW"/>
</dbReference>
<dbReference type="SMART" id="SM00283">
    <property type="entry name" value="MA"/>
    <property type="match status" value="1"/>
</dbReference>
<feature type="coiled-coil region" evidence="5">
    <location>
        <begin position="264"/>
        <end position="300"/>
    </location>
</feature>
<dbReference type="Pfam" id="PF00672">
    <property type="entry name" value="HAMP"/>
    <property type="match status" value="1"/>
</dbReference>
<dbReference type="InterPro" id="IPR003660">
    <property type="entry name" value="HAMP_dom"/>
</dbReference>
<dbReference type="Gene3D" id="1.10.8.500">
    <property type="entry name" value="HAMP domain in histidine kinase"/>
    <property type="match status" value="1"/>
</dbReference>
<dbReference type="SUPFAM" id="SSF158472">
    <property type="entry name" value="HAMP domain-like"/>
    <property type="match status" value="1"/>
</dbReference>
<dbReference type="PANTHER" id="PTHR43531:SF11">
    <property type="entry name" value="METHYL-ACCEPTING CHEMOTAXIS PROTEIN 3"/>
    <property type="match status" value="1"/>
</dbReference>
<organism evidence="10 11">
    <name type="scientific">Endobacter medicaginis</name>
    <dbReference type="NCBI Taxonomy" id="1181271"/>
    <lineage>
        <taxon>Bacteria</taxon>
        <taxon>Pseudomonadati</taxon>
        <taxon>Pseudomonadota</taxon>
        <taxon>Alphaproteobacteria</taxon>
        <taxon>Acetobacterales</taxon>
        <taxon>Acetobacteraceae</taxon>
        <taxon>Endobacter</taxon>
    </lineage>
</organism>
<comment type="subcellular location">
    <subcellularLocation>
        <location evidence="1">Membrane</location>
    </subcellularLocation>
</comment>
<sequence>MRSGSRTLNLKALTVATFFSLFLLSAGVAGFAITRLHEINKVTGAFPDEIRTIALLTRLDENAQLLRATDLLAHAAKSASEREHDVDEARRISEALSAGWSAYAPTVHGAEEERLAHSFHESWQQFLAIQGEATAFDRAGETAIADRVFTQDFQAAGEAFARDVAAVLAYRVEMGTSRAAMAKTAGVESIYGVIGALILTALISIVITIMAIRRISLPIVSMSQTMLRLADGALETPIPCLHRTDEIGSMAQAMDTLKRNAIASRAAEVQHREELDRRKQAEERSRIEAAEQAAAQAAELIVGSLGDGLASLAAGDLGRMVSIVLPDAYEPLRRNLNDTTAALGRTMSDLINSAGSVSSRAREMAQSASELSQRTERQAASLEETSAALSQMLDGVKSTAQGSFAAMKLVDQVRGESEQSGVVVGDAIAAMGRIENSSRQVSTITGLIDEIAFQTNLLALNAGVEAARAGDAGRGFAVVASEVRSLAQRSAEAAKEIKALISESSGEVKNGVDLVVRAGAALTTIRNQLTSVSEIVNSISAGTRDQTTTLNEISIAVAEMDRMTQSNAAMAEESAAASEDLAMQASALTDLAGTFRIGSGVAQGRVGARDLEHISGSRGRTASFGARTSVNARAVVLPFSSKD</sequence>
<evidence type="ECO:0000256" key="4">
    <source>
        <dbReference type="PROSITE-ProRule" id="PRU00284"/>
    </source>
</evidence>
<evidence type="ECO:0000256" key="3">
    <source>
        <dbReference type="ARBA" id="ARBA00029447"/>
    </source>
</evidence>
<feature type="transmembrane region" description="Helical" evidence="7">
    <location>
        <begin position="190"/>
        <end position="212"/>
    </location>
</feature>
<dbReference type="CDD" id="cd06225">
    <property type="entry name" value="HAMP"/>
    <property type="match status" value="1"/>
</dbReference>
<dbReference type="AlphaFoldDB" id="A0A850NK31"/>
<evidence type="ECO:0000256" key="2">
    <source>
        <dbReference type="ARBA" id="ARBA00022500"/>
    </source>
</evidence>
<dbReference type="InterPro" id="IPR051310">
    <property type="entry name" value="MCP_chemotaxis"/>
</dbReference>
<dbReference type="GO" id="GO:0006935">
    <property type="term" value="P:chemotaxis"/>
    <property type="evidence" value="ECO:0007669"/>
    <property type="project" value="UniProtKB-KW"/>
</dbReference>
<comment type="caution">
    <text evidence="10">The sequence shown here is derived from an EMBL/GenBank/DDBJ whole genome shotgun (WGS) entry which is preliminary data.</text>
</comment>
<dbReference type="PROSITE" id="PS50885">
    <property type="entry name" value="HAMP"/>
    <property type="match status" value="2"/>
</dbReference>
<accession>A0A850NK31</accession>
<evidence type="ECO:0000259" key="9">
    <source>
        <dbReference type="PROSITE" id="PS50885"/>
    </source>
</evidence>
<keyword evidence="2" id="KW-0145">Chemotaxis</keyword>
<dbReference type="GO" id="GO:0016020">
    <property type="term" value="C:membrane"/>
    <property type="evidence" value="ECO:0007669"/>
    <property type="project" value="UniProtKB-SubCell"/>
</dbReference>
<dbReference type="Gene3D" id="1.10.287.950">
    <property type="entry name" value="Methyl-accepting chemotaxis protein"/>
    <property type="match status" value="1"/>
</dbReference>
<protein>
    <submittedName>
        <fullName evidence="10">HAMP domain-containing protein</fullName>
    </submittedName>
</protein>
<reference evidence="10 11" key="1">
    <citation type="submission" date="2020-06" db="EMBL/GenBank/DDBJ databases">
        <title>Description of novel acetic acid bacteria.</title>
        <authorList>
            <person name="Sombolestani A."/>
        </authorList>
    </citation>
    <scope>NUCLEOTIDE SEQUENCE [LARGE SCALE GENOMIC DNA]</scope>
    <source>
        <strain evidence="10 11">LMG 26838</strain>
    </source>
</reference>
<dbReference type="PANTHER" id="PTHR43531">
    <property type="entry name" value="PROTEIN ICFG"/>
    <property type="match status" value="1"/>
</dbReference>
<evidence type="ECO:0000259" key="8">
    <source>
        <dbReference type="PROSITE" id="PS50111"/>
    </source>
</evidence>
<comment type="similarity">
    <text evidence="3">Belongs to the methyl-accepting chemotaxis (MCP) protein family.</text>
</comment>
<dbReference type="PROSITE" id="PS50111">
    <property type="entry name" value="CHEMOTAXIS_TRANSDUC_2"/>
    <property type="match status" value="1"/>
</dbReference>
<dbReference type="Proteomes" id="UP000565205">
    <property type="component" value="Unassembled WGS sequence"/>
</dbReference>
<keyword evidence="7" id="KW-0472">Membrane</keyword>
<keyword evidence="5" id="KW-0175">Coiled coil</keyword>
<evidence type="ECO:0000313" key="11">
    <source>
        <dbReference type="Proteomes" id="UP000565205"/>
    </source>
</evidence>
<name>A0A850NK31_9PROT</name>
<keyword evidence="4" id="KW-0807">Transducer</keyword>
<dbReference type="Pfam" id="PF12729">
    <property type="entry name" value="4HB_MCP_1"/>
    <property type="match status" value="1"/>
</dbReference>
<feature type="region of interest" description="Disordered" evidence="6">
    <location>
        <begin position="362"/>
        <end position="383"/>
    </location>
</feature>
<evidence type="ECO:0000256" key="7">
    <source>
        <dbReference type="SAM" id="Phobius"/>
    </source>
</evidence>
<feature type="domain" description="HAMP" evidence="9">
    <location>
        <begin position="213"/>
        <end position="266"/>
    </location>
</feature>
<feature type="domain" description="Methyl-accepting transducer" evidence="8">
    <location>
        <begin position="353"/>
        <end position="582"/>
    </location>
</feature>
<dbReference type="InterPro" id="IPR024478">
    <property type="entry name" value="HlyB_4HB_MCP"/>
</dbReference>
<keyword evidence="7" id="KW-0812">Transmembrane</keyword>
<dbReference type="Pfam" id="PF00015">
    <property type="entry name" value="MCPsignal"/>
    <property type="match status" value="1"/>
</dbReference>
<dbReference type="CDD" id="cd11386">
    <property type="entry name" value="MCP_signal"/>
    <property type="match status" value="1"/>
</dbReference>
<dbReference type="FunFam" id="1.10.287.950:FF:000001">
    <property type="entry name" value="Methyl-accepting chemotaxis sensory transducer"/>
    <property type="match status" value="1"/>
</dbReference>
<dbReference type="SUPFAM" id="SSF58104">
    <property type="entry name" value="Methyl-accepting chemotaxis protein (MCP) signaling domain"/>
    <property type="match status" value="1"/>
</dbReference>
<dbReference type="SMART" id="SM00304">
    <property type="entry name" value="HAMP"/>
    <property type="match status" value="2"/>
</dbReference>
<dbReference type="EMBL" id="JABXXQ010000024">
    <property type="protein sequence ID" value="NVN29274.1"/>
    <property type="molecule type" value="Genomic_DNA"/>
</dbReference>
<evidence type="ECO:0000313" key="10">
    <source>
        <dbReference type="EMBL" id="NVN29274.1"/>
    </source>
</evidence>
<evidence type="ECO:0000256" key="6">
    <source>
        <dbReference type="SAM" id="MobiDB-lite"/>
    </source>
</evidence>
<gene>
    <name evidence="10" type="ORF">HUK83_02825</name>
</gene>
<feature type="domain" description="HAMP" evidence="9">
    <location>
        <begin position="302"/>
        <end position="348"/>
    </location>
</feature>
<evidence type="ECO:0000256" key="1">
    <source>
        <dbReference type="ARBA" id="ARBA00004370"/>
    </source>
</evidence>
<keyword evidence="7" id="KW-1133">Transmembrane helix</keyword>